<dbReference type="AlphaFoldDB" id="A0A0N9I0B2"/>
<dbReference type="SUPFAM" id="SSF53756">
    <property type="entry name" value="UDP-Glycosyltransferase/glycogen phosphorylase"/>
    <property type="match status" value="1"/>
</dbReference>
<dbReference type="PANTHER" id="PTHR48050:SF13">
    <property type="entry name" value="STEROL 3-BETA-GLUCOSYLTRANSFERASE UGT80A2"/>
    <property type="match status" value="1"/>
</dbReference>
<dbReference type="GO" id="GO:0016757">
    <property type="term" value="F:glycosyltransferase activity"/>
    <property type="evidence" value="ECO:0007669"/>
    <property type="project" value="UniProtKB-KW"/>
</dbReference>
<dbReference type="Proteomes" id="UP000063699">
    <property type="component" value="Chromosome"/>
</dbReference>
<evidence type="ECO:0000256" key="1">
    <source>
        <dbReference type="ARBA" id="ARBA00006962"/>
    </source>
</evidence>
<evidence type="ECO:0000313" key="6">
    <source>
        <dbReference type="Proteomes" id="UP000063699"/>
    </source>
</evidence>
<evidence type="ECO:0000313" key="5">
    <source>
        <dbReference type="EMBL" id="ALG09446.1"/>
    </source>
</evidence>
<dbReference type="RefSeq" id="WP_054291350.1">
    <property type="nucleotide sequence ID" value="NZ_CP012752.1"/>
</dbReference>
<evidence type="ECO:0000256" key="2">
    <source>
        <dbReference type="ARBA" id="ARBA00022676"/>
    </source>
</evidence>
<accession>A0A0N9I0B2</accession>
<dbReference type="Gene3D" id="3.40.50.2000">
    <property type="entry name" value="Glycogen Phosphorylase B"/>
    <property type="match status" value="2"/>
</dbReference>
<comment type="similarity">
    <text evidence="1">Belongs to the glycosyltransferase 28 family.</text>
</comment>
<evidence type="ECO:0000256" key="3">
    <source>
        <dbReference type="ARBA" id="ARBA00022679"/>
    </source>
</evidence>
<dbReference type="KEGG" id="kphy:AOZ06_23315"/>
<dbReference type="PANTHER" id="PTHR48050">
    <property type="entry name" value="STEROL 3-BETA-GLUCOSYLTRANSFERASE"/>
    <property type="match status" value="1"/>
</dbReference>
<gene>
    <name evidence="5" type="ORF">AOZ06_23315</name>
</gene>
<dbReference type="OrthoDB" id="5488434at2"/>
<organism evidence="5 6">
    <name type="scientific">Kibdelosporangium phytohabitans</name>
    <dbReference type="NCBI Taxonomy" id="860235"/>
    <lineage>
        <taxon>Bacteria</taxon>
        <taxon>Bacillati</taxon>
        <taxon>Actinomycetota</taxon>
        <taxon>Actinomycetes</taxon>
        <taxon>Pseudonocardiales</taxon>
        <taxon>Pseudonocardiaceae</taxon>
        <taxon>Kibdelosporangium</taxon>
    </lineage>
</organism>
<reference evidence="5 6" key="1">
    <citation type="submission" date="2015-07" db="EMBL/GenBank/DDBJ databases">
        <title>Genome sequencing of Kibdelosporangium phytohabitans.</title>
        <authorList>
            <person name="Qin S."/>
            <person name="Xing K."/>
        </authorList>
    </citation>
    <scope>NUCLEOTIDE SEQUENCE [LARGE SCALE GENOMIC DNA]</scope>
    <source>
        <strain evidence="5 6">KLBMP1111</strain>
    </source>
</reference>
<keyword evidence="3" id="KW-0808">Transferase</keyword>
<evidence type="ECO:0000259" key="4">
    <source>
        <dbReference type="Pfam" id="PF21036"/>
    </source>
</evidence>
<dbReference type="STRING" id="860235.AOZ06_23315"/>
<name>A0A0N9I0B2_9PSEU</name>
<sequence length="337" mass="36992">MRVLFTSCPDENAFPHMVALARALAAAGHEVRVACRPGFAAEVTRAGLTAVPIGRDHDVWRAFGVAPGERAALRSAMIEPYDVAGQDERYITWEYLLSGYDYHVTWWHKMDNLPLISQLVAYAQQWRPDLVIWEPTGFAGSVAAKAVGAAHARLVPGVDIHGVTRGHFLRLKQDYQDPLADWLSGYAGKYGTDFSEDMVTGQVTINQLPGSLRLATDLPDVPMRYTPVDQPSPPGDVVVHDGDLTAFLEAVRLGLPQLVVPVYFDQPPLGDRIVECGAGLQLHPHTTSAADVERCEARLRTEPSFRDSAVALRDEMLTMPAPAEVVVRLDELAATHR</sequence>
<dbReference type="EMBL" id="CP012752">
    <property type="protein sequence ID" value="ALG09446.1"/>
    <property type="molecule type" value="Genomic_DNA"/>
</dbReference>
<protein>
    <recommendedName>
        <fullName evidence="4">Erythromycin biosynthesis protein CIII-like N-terminal domain-containing protein</fullName>
    </recommendedName>
</protein>
<proteinExistence type="inferred from homology"/>
<dbReference type="Pfam" id="PF21036">
    <property type="entry name" value="EryCIII-like_N"/>
    <property type="match status" value="1"/>
</dbReference>
<feature type="domain" description="Erythromycin biosynthesis protein CIII-like N-terminal" evidence="4">
    <location>
        <begin position="23"/>
        <end position="232"/>
    </location>
</feature>
<keyword evidence="6" id="KW-1185">Reference proteome</keyword>
<dbReference type="InterPro" id="IPR048284">
    <property type="entry name" value="EryCIII-like_N"/>
</dbReference>
<dbReference type="InterPro" id="IPR050426">
    <property type="entry name" value="Glycosyltransferase_28"/>
</dbReference>
<keyword evidence="2" id="KW-0328">Glycosyltransferase</keyword>